<dbReference type="SUPFAM" id="SSF46626">
    <property type="entry name" value="Cytochrome c"/>
    <property type="match status" value="1"/>
</dbReference>
<evidence type="ECO:0000313" key="7">
    <source>
        <dbReference type="EMBL" id="UXX83468.1"/>
    </source>
</evidence>
<evidence type="ECO:0000313" key="8">
    <source>
        <dbReference type="Proteomes" id="UP001064087"/>
    </source>
</evidence>
<evidence type="ECO:0000256" key="4">
    <source>
        <dbReference type="PROSITE-ProRule" id="PRU00433"/>
    </source>
</evidence>
<organism evidence="7 8">
    <name type="scientific">Roseovarius pelagicus</name>
    <dbReference type="NCBI Taxonomy" id="2980108"/>
    <lineage>
        <taxon>Bacteria</taxon>
        <taxon>Pseudomonadati</taxon>
        <taxon>Pseudomonadota</taxon>
        <taxon>Alphaproteobacteria</taxon>
        <taxon>Rhodobacterales</taxon>
        <taxon>Roseobacteraceae</taxon>
        <taxon>Roseovarius</taxon>
    </lineage>
</organism>
<dbReference type="RefSeq" id="WP_263048058.1">
    <property type="nucleotide sequence ID" value="NZ_CP106738.1"/>
</dbReference>
<keyword evidence="3 4" id="KW-0408">Iron</keyword>
<gene>
    <name evidence="7" type="ORF">N7U68_01945</name>
</gene>
<keyword evidence="1 4" id="KW-0349">Heme</keyword>
<keyword evidence="2 4" id="KW-0479">Metal-binding</keyword>
<accession>A0ABY6DBI6</accession>
<dbReference type="InterPro" id="IPR009056">
    <property type="entry name" value="Cyt_c-like_dom"/>
</dbReference>
<protein>
    <submittedName>
        <fullName evidence="7">Cytochrome C</fullName>
    </submittedName>
</protein>
<evidence type="ECO:0000256" key="3">
    <source>
        <dbReference type="ARBA" id="ARBA00023004"/>
    </source>
</evidence>
<dbReference type="Proteomes" id="UP001064087">
    <property type="component" value="Chromosome"/>
</dbReference>
<proteinExistence type="predicted"/>
<reference evidence="7" key="1">
    <citation type="submission" date="2022-10" db="EMBL/GenBank/DDBJ databases">
        <title>Roseovarius pelagicus sp. nov., isolated from Arctic seawater.</title>
        <authorList>
            <person name="Hong Y.W."/>
            <person name="Hwang C.Y."/>
        </authorList>
    </citation>
    <scope>NUCLEOTIDE SEQUENCE</scope>
    <source>
        <strain evidence="7">HL-MP18</strain>
    </source>
</reference>
<evidence type="ECO:0000256" key="1">
    <source>
        <dbReference type="ARBA" id="ARBA00022617"/>
    </source>
</evidence>
<keyword evidence="8" id="KW-1185">Reference proteome</keyword>
<feature type="domain" description="Cytochrome c" evidence="6">
    <location>
        <begin position="32"/>
        <end position="151"/>
    </location>
</feature>
<feature type="signal peptide" evidence="5">
    <location>
        <begin position="1"/>
        <end position="19"/>
    </location>
</feature>
<evidence type="ECO:0000256" key="2">
    <source>
        <dbReference type="ARBA" id="ARBA00022723"/>
    </source>
</evidence>
<keyword evidence="5" id="KW-0732">Signal</keyword>
<evidence type="ECO:0000256" key="5">
    <source>
        <dbReference type="SAM" id="SignalP"/>
    </source>
</evidence>
<dbReference type="EMBL" id="CP106738">
    <property type="protein sequence ID" value="UXX83468.1"/>
    <property type="molecule type" value="Genomic_DNA"/>
</dbReference>
<evidence type="ECO:0000259" key="6">
    <source>
        <dbReference type="PROSITE" id="PS51007"/>
    </source>
</evidence>
<dbReference type="Gene3D" id="1.10.760.10">
    <property type="entry name" value="Cytochrome c-like domain"/>
    <property type="match status" value="1"/>
</dbReference>
<feature type="chain" id="PRO_5045425899" evidence="5">
    <location>
        <begin position="20"/>
        <end position="159"/>
    </location>
</feature>
<name>A0ABY6DBI6_9RHOB</name>
<dbReference type="PROSITE" id="PS51007">
    <property type="entry name" value="CYTC"/>
    <property type="match status" value="1"/>
</dbReference>
<sequence>MNKIITAAAALMLVAPAHAENHETTEMAAPSGDVAAGEKAFRQCVSCHIVKNDAGELLAGSKARSGPNLYGAAGHQIAGRDDYKYGPSIAKIGADGMIWDEESFVAYVQDPTGWLRETLGDPDAKRSKMTFKVRKADNAVDLYAFLYSLKPPVKEEKAE</sequence>
<dbReference type="InterPro" id="IPR036909">
    <property type="entry name" value="Cyt_c-like_dom_sf"/>
</dbReference>